<comment type="caution">
    <text evidence="1">The sequence shown here is derived from an EMBL/GenBank/DDBJ whole genome shotgun (WGS) entry which is preliminary data.</text>
</comment>
<accession>A0A1F6DRP7</accession>
<protein>
    <submittedName>
        <fullName evidence="1">Uncharacterized protein</fullName>
    </submittedName>
</protein>
<dbReference type="AlphaFoldDB" id="A0A1F6DRP7"/>
<organism evidence="1 2">
    <name type="scientific">Candidatus Kaiserbacteria bacterium RIFCSPHIGHO2_02_FULL_55_17</name>
    <dbReference type="NCBI Taxonomy" id="1798496"/>
    <lineage>
        <taxon>Bacteria</taxon>
        <taxon>Candidatus Kaiseribacteriota</taxon>
    </lineage>
</organism>
<gene>
    <name evidence="1" type="ORF">A3C94_02665</name>
</gene>
<dbReference type="STRING" id="1798496.A3C94_02665"/>
<name>A0A1F6DRP7_9BACT</name>
<sequence length="98" mass="11331">MRVCIFGFDPANCPYDTSEMRVVKKWHGYKIDELIEFINIDKAPSMHSSHFPWTRGKIAGIGIHVRHRTGEPIVLFAIKTKEDVLYHKTHSEVWPVVA</sequence>
<evidence type="ECO:0000313" key="2">
    <source>
        <dbReference type="Proteomes" id="UP000177232"/>
    </source>
</evidence>
<reference evidence="1 2" key="1">
    <citation type="journal article" date="2016" name="Nat. Commun.">
        <title>Thousands of microbial genomes shed light on interconnected biogeochemical processes in an aquifer system.</title>
        <authorList>
            <person name="Anantharaman K."/>
            <person name="Brown C.T."/>
            <person name="Hug L.A."/>
            <person name="Sharon I."/>
            <person name="Castelle C.J."/>
            <person name="Probst A.J."/>
            <person name="Thomas B.C."/>
            <person name="Singh A."/>
            <person name="Wilkins M.J."/>
            <person name="Karaoz U."/>
            <person name="Brodie E.L."/>
            <person name="Williams K.H."/>
            <person name="Hubbard S.S."/>
            <person name="Banfield J.F."/>
        </authorList>
    </citation>
    <scope>NUCLEOTIDE SEQUENCE [LARGE SCALE GENOMIC DNA]</scope>
</reference>
<evidence type="ECO:0000313" key="1">
    <source>
        <dbReference type="EMBL" id="OGG64066.1"/>
    </source>
</evidence>
<proteinExistence type="predicted"/>
<dbReference type="Proteomes" id="UP000177232">
    <property type="component" value="Unassembled WGS sequence"/>
</dbReference>
<dbReference type="EMBL" id="MFLJ01000036">
    <property type="protein sequence ID" value="OGG64066.1"/>
    <property type="molecule type" value="Genomic_DNA"/>
</dbReference>